<name>A0ABP4MDN1_9ACTN</name>
<evidence type="ECO:0000313" key="2">
    <source>
        <dbReference type="EMBL" id="GAA1542358.1"/>
    </source>
</evidence>
<feature type="transmembrane region" description="Helical" evidence="1">
    <location>
        <begin position="23"/>
        <end position="46"/>
    </location>
</feature>
<keyword evidence="1" id="KW-0472">Membrane</keyword>
<feature type="transmembrane region" description="Helical" evidence="1">
    <location>
        <begin position="176"/>
        <end position="195"/>
    </location>
</feature>
<evidence type="ECO:0000256" key="1">
    <source>
        <dbReference type="SAM" id="Phobius"/>
    </source>
</evidence>
<dbReference type="EMBL" id="BAAAQD010000016">
    <property type="protein sequence ID" value="GAA1542358.1"/>
    <property type="molecule type" value="Genomic_DNA"/>
</dbReference>
<evidence type="ECO:0008006" key="4">
    <source>
        <dbReference type="Google" id="ProtNLM"/>
    </source>
</evidence>
<reference evidence="3" key="1">
    <citation type="journal article" date="2019" name="Int. J. Syst. Evol. Microbiol.">
        <title>The Global Catalogue of Microorganisms (GCM) 10K type strain sequencing project: providing services to taxonomists for standard genome sequencing and annotation.</title>
        <authorList>
            <consortium name="The Broad Institute Genomics Platform"/>
            <consortium name="The Broad Institute Genome Sequencing Center for Infectious Disease"/>
            <person name="Wu L."/>
            <person name="Ma J."/>
        </authorList>
    </citation>
    <scope>NUCLEOTIDE SEQUENCE [LARGE SCALE GENOMIC DNA]</scope>
    <source>
        <strain evidence="3">JCM 15933</strain>
    </source>
</reference>
<keyword evidence="1" id="KW-0812">Transmembrane</keyword>
<feature type="transmembrane region" description="Helical" evidence="1">
    <location>
        <begin position="66"/>
        <end position="88"/>
    </location>
</feature>
<comment type="caution">
    <text evidence="2">The sequence shown here is derived from an EMBL/GenBank/DDBJ whole genome shotgun (WGS) entry which is preliminary data.</text>
</comment>
<sequence length="227" mass="23798">MTLTETGRPQAPAADMTRASTRFGIAFTVCQLLVMVAMTVFVLPHAGSQSDPAIERGQSVFDAAQLYRIGNFAFMAAGTLLLGFLGAVHVRLRRADGSGALATVAVAAGALLALIWPLGGMLHDVALETASTGADLRILAGWDSVAPFGLAFSVFARVFFVGAIALALRAGGRNPWLVRTGVVIVVLSLAGSATLVSGAMFPLLAVSTLAFEVWVGVVAWRWLRDDR</sequence>
<keyword evidence="1" id="KW-1133">Transmembrane helix</keyword>
<dbReference type="Proteomes" id="UP001501470">
    <property type="component" value="Unassembled WGS sequence"/>
</dbReference>
<protein>
    <recommendedName>
        <fullName evidence="4">DUF4386 family protein</fullName>
    </recommendedName>
</protein>
<accession>A0ABP4MDN1</accession>
<organism evidence="2 3">
    <name type="scientific">Dactylosporangium maewongense</name>
    <dbReference type="NCBI Taxonomy" id="634393"/>
    <lineage>
        <taxon>Bacteria</taxon>
        <taxon>Bacillati</taxon>
        <taxon>Actinomycetota</taxon>
        <taxon>Actinomycetes</taxon>
        <taxon>Micromonosporales</taxon>
        <taxon>Micromonosporaceae</taxon>
        <taxon>Dactylosporangium</taxon>
    </lineage>
</organism>
<feature type="transmembrane region" description="Helical" evidence="1">
    <location>
        <begin position="100"/>
        <end position="119"/>
    </location>
</feature>
<evidence type="ECO:0000313" key="3">
    <source>
        <dbReference type="Proteomes" id="UP001501470"/>
    </source>
</evidence>
<feature type="transmembrane region" description="Helical" evidence="1">
    <location>
        <begin position="201"/>
        <end position="223"/>
    </location>
</feature>
<feature type="transmembrane region" description="Helical" evidence="1">
    <location>
        <begin position="145"/>
        <end position="169"/>
    </location>
</feature>
<keyword evidence="3" id="KW-1185">Reference proteome</keyword>
<gene>
    <name evidence="2" type="ORF">GCM10009827_072390</name>
</gene>
<proteinExistence type="predicted"/>
<dbReference type="RefSeq" id="WP_344507191.1">
    <property type="nucleotide sequence ID" value="NZ_BAAAQD010000016.1"/>
</dbReference>